<keyword evidence="9" id="KW-0539">Nucleus</keyword>
<evidence type="ECO:0000256" key="5">
    <source>
        <dbReference type="ARBA" id="ARBA00022896"/>
    </source>
</evidence>
<dbReference type="GO" id="GO:0006449">
    <property type="term" value="P:regulation of translational termination"/>
    <property type="evidence" value="ECO:0007669"/>
    <property type="project" value="TreeGrafter"/>
</dbReference>
<dbReference type="InterPro" id="IPR043044">
    <property type="entry name" value="TPA1/Ofd1_C"/>
</dbReference>
<gene>
    <name evidence="14" type="ORF">G210_2751</name>
</gene>
<evidence type="ECO:0000256" key="4">
    <source>
        <dbReference type="ARBA" id="ARBA00022723"/>
    </source>
</evidence>
<dbReference type="InterPro" id="IPR039558">
    <property type="entry name" value="TPA1/OFD1_N"/>
</dbReference>
<evidence type="ECO:0000256" key="10">
    <source>
        <dbReference type="ARBA" id="ARBA00047444"/>
    </source>
</evidence>
<dbReference type="InterPro" id="IPR051842">
    <property type="entry name" value="uS12_prolyl_hydroxylase"/>
</dbReference>
<dbReference type="Gene3D" id="3.60.130.20">
    <property type="entry name" value="Oxoglutarate/iron-dependent oxygenase, C-terminal degradation domain"/>
    <property type="match status" value="1"/>
</dbReference>
<evidence type="ECO:0000256" key="7">
    <source>
        <dbReference type="ARBA" id="ARBA00023002"/>
    </source>
</evidence>
<evidence type="ECO:0000256" key="1">
    <source>
        <dbReference type="ARBA" id="ARBA00001961"/>
    </source>
</evidence>
<protein>
    <recommendedName>
        <fullName evidence="12">uS12 prolyl 3,4-dihydroxylase</fullName>
    </recommendedName>
</protein>
<evidence type="ECO:0000256" key="9">
    <source>
        <dbReference type="ARBA" id="ARBA00023242"/>
    </source>
</evidence>
<dbReference type="GO" id="GO:0005634">
    <property type="term" value="C:nucleus"/>
    <property type="evidence" value="ECO:0007669"/>
    <property type="project" value="UniProtKB-SubCell"/>
</dbReference>
<comment type="caution">
    <text evidence="14">The sequence shown here is derived from an EMBL/GenBank/DDBJ whole genome shotgun (WGS) entry which is preliminary data.</text>
</comment>
<dbReference type="GO" id="GO:0005737">
    <property type="term" value="C:cytoplasm"/>
    <property type="evidence" value="ECO:0007669"/>
    <property type="project" value="TreeGrafter"/>
</dbReference>
<evidence type="ECO:0000256" key="12">
    <source>
        <dbReference type="ARBA" id="ARBA00081607"/>
    </source>
</evidence>
<dbReference type="OMA" id="GWYHIPQ"/>
<dbReference type="Pfam" id="PF10637">
    <property type="entry name" value="Ofd1_CTDD"/>
    <property type="match status" value="1"/>
</dbReference>
<dbReference type="OrthoDB" id="430522at2759"/>
<dbReference type="InterPro" id="IPR019601">
    <property type="entry name" value="Oxoglutarate/Fe-dep_Oase_C"/>
</dbReference>
<organism evidence="14 15">
    <name type="scientific">Candida maltosa (strain Xu316)</name>
    <name type="common">Yeast</name>
    <dbReference type="NCBI Taxonomy" id="1245528"/>
    <lineage>
        <taxon>Eukaryota</taxon>
        <taxon>Fungi</taxon>
        <taxon>Dikarya</taxon>
        <taxon>Ascomycota</taxon>
        <taxon>Saccharomycotina</taxon>
        <taxon>Pichiomycetes</taxon>
        <taxon>Debaryomycetaceae</taxon>
        <taxon>Candida/Lodderomyces clade</taxon>
        <taxon>Candida</taxon>
    </lineage>
</organism>
<dbReference type="PANTHER" id="PTHR12117">
    <property type="entry name" value="HISTONE ACETYLTRANSFERASE COMPLEX"/>
    <property type="match status" value="1"/>
</dbReference>
<comment type="similarity">
    <text evidence="3">Belongs to the TPA1 family.</text>
</comment>
<keyword evidence="6" id="KW-0223">Dioxygenase</keyword>
<comment type="cofactor">
    <cofactor evidence="1">
        <name>L-ascorbate</name>
        <dbReference type="ChEBI" id="CHEBI:38290"/>
    </cofactor>
</comment>
<evidence type="ECO:0000256" key="2">
    <source>
        <dbReference type="ARBA" id="ARBA00004123"/>
    </source>
</evidence>
<dbReference type="Pfam" id="PF13661">
    <property type="entry name" value="2OG-FeII_Oxy_4"/>
    <property type="match status" value="1"/>
</dbReference>
<dbReference type="EMBL" id="AOGT01001786">
    <property type="protein sequence ID" value="EMG46984.1"/>
    <property type="molecule type" value="Genomic_DNA"/>
</dbReference>
<dbReference type="FunFam" id="2.60.120.620:FF:000014">
    <property type="entry name" value="Prolyl 3,4-dihydroxylase TPA1"/>
    <property type="match status" value="1"/>
</dbReference>
<proteinExistence type="inferred from homology"/>
<evidence type="ECO:0000313" key="15">
    <source>
        <dbReference type="Proteomes" id="UP000011777"/>
    </source>
</evidence>
<keyword evidence="8" id="KW-0408">Iron</keyword>
<comment type="subcellular location">
    <subcellularLocation>
        <location evidence="2">Nucleus</location>
    </subcellularLocation>
</comment>
<accession>M3JX47</accession>
<dbReference type="PROSITE" id="PS51471">
    <property type="entry name" value="FE2OG_OXY"/>
    <property type="match status" value="1"/>
</dbReference>
<dbReference type="HOGENOM" id="CLU_017005_0_0_1"/>
<evidence type="ECO:0000256" key="3">
    <source>
        <dbReference type="ARBA" id="ARBA00007443"/>
    </source>
</evidence>
<dbReference type="InterPro" id="IPR005123">
    <property type="entry name" value="Oxoglu/Fe-dep_dioxygenase_dom"/>
</dbReference>
<dbReference type="GO" id="GO:0005506">
    <property type="term" value="F:iron ion binding"/>
    <property type="evidence" value="ECO:0007669"/>
    <property type="project" value="InterPro"/>
</dbReference>
<keyword evidence="5" id="KW-0847">Vitamin C</keyword>
<dbReference type="GO" id="GO:0010604">
    <property type="term" value="P:positive regulation of macromolecule metabolic process"/>
    <property type="evidence" value="ECO:0007669"/>
    <property type="project" value="UniProtKB-ARBA"/>
</dbReference>
<keyword evidence="15" id="KW-1185">Reference proteome</keyword>
<dbReference type="GO" id="GO:0009896">
    <property type="term" value="P:positive regulation of catabolic process"/>
    <property type="evidence" value="ECO:0007669"/>
    <property type="project" value="UniProtKB-ARBA"/>
</dbReference>
<dbReference type="GO" id="GO:0031418">
    <property type="term" value="F:L-ascorbic acid binding"/>
    <property type="evidence" value="ECO:0007669"/>
    <property type="project" value="UniProtKB-KW"/>
</dbReference>
<comment type="catalytic activity">
    <reaction evidence="11">
        <text>[ribosomal protein uS12]-(3S)-3-hydroxy-L-proline + 2-oxoglutarate + O2 = [ribosomal protein uS12]-(3S)-3,4-dihydroxy-L-proline + succinate + CO2</text>
        <dbReference type="Rhea" id="RHEA:54160"/>
        <dbReference type="Rhea" id="RHEA-COMP:13817"/>
        <dbReference type="Rhea" id="RHEA-COMP:13818"/>
        <dbReference type="ChEBI" id="CHEBI:15379"/>
        <dbReference type="ChEBI" id="CHEBI:16526"/>
        <dbReference type="ChEBI" id="CHEBI:16810"/>
        <dbReference type="ChEBI" id="CHEBI:30031"/>
        <dbReference type="ChEBI" id="CHEBI:85428"/>
        <dbReference type="ChEBI" id="CHEBI:138052"/>
    </reaction>
</comment>
<dbReference type="GO" id="GO:0031543">
    <property type="term" value="F:peptidyl-proline dioxygenase activity"/>
    <property type="evidence" value="ECO:0007669"/>
    <property type="project" value="UniProtKB-ARBA"/>
</dbReference>
<name>M3JX47_CANMX</name>
<dbReference type="PANTHER" id="PTHR12117:SF0">
    <property type="entry name" value="PROLYL 3-HYDROXYLASE OGFOD1"/>
    <property type="match status" value="1"/>
</dbReference>
<dbReference type="eggNOG" id="KOG3844">
    <property type="taxonomic scope" value="Eukaryota"/>
</dbReference>
<dbReference type="SMART" id="SM00702">
    <property type="entry name" value="P4Hc"/>
    <property type="match status" value="1"/>
</dbReference>
<dbReference type="STRING" id="1245528.M3JX47"/>
<dbReference type="Proteomes" id="UP000011777">
    <property type="component" value="Unassembled WGS sequence"/>
</dbReference>
<feature type="domain" description="Fe2OG dioxygenase" evidence="13">
    <location>
        <begin position="143"/>
        <end position="249"/>
    </location>
</feature>
<evidence type="ECO:0000256" key="11">
    <source>
        <dbReference type="ARBA" id="ARBA00051966"/>
    </source>
</evidence>
<reference evidence="14 15" key="1">
    <citation type="submission" date="2013-02" db="EMBL/GenBank/DDBJ databases">
        <title>Genome sequence of Candida maltosa Xu316, a potential industrial strain for xylitol and ethanol production.</title>
        <authorList>
            <person name="Yu J."/>
            <person name="Wang Q."/>
            <person name="Geng X."/>
            <person name="Bao W."/>
            <person name="He P."/>
            <person name="Cai J."/>
        </authorList>
    </citation>
    <scope>NUCLEOTIDE SEQUENCE [LARGE SCALE GENOMIC DNA]</scope>
    <source>
        <strain evidence="15">Xu316</strain>
    </source>
</reference>
<dbReference type="Gene3D" id="2.60.120.620">
    <property type="entry name" value="q2cbj1_9rhob like domain"/>
    <property type="match status" value="1"/>
</dbReference>
<comment type="catalytic activity">
    <reaction evidence="10">
        <text>[ribosomal protein uS12]-L-proline + 2-oxoglutarate + O2 = [ribosomal protein uS12]-(3S)-3-hydroxy-L-proline + succinate + CO2</text>
        <dbReference type="Rhea" id="RHEA:54156"/>
        <dbReference type="Rhea" id="RHEA-COMP:13816"/>
        <dbReference type="Rhea" id="RHEA-COMP:13818"/>
        <dbReference type="ChEBI" id="CHEBI:15379"/>
        <dbReference type="ChEBI" id="CHEBI:16526"/>
        <dbReference type="ChEBI" id="CHEBI:16810"/>
        <dbReference type="ChEBI" id="CHEBI:30031"/>
        <dbReference type="ChEBI" id="CHEBI:50342"/>
        <dbReference type="ChEBI" id="CHEBI:85428"/>
    </reaction>
</comment>
<sequence>MTPSKRTTTEETPKQVKKLDTNFTKEDIHSFFNNQVWDEKFQDDLKHQISDSEPYRWGSISNLIDDTLLRQVRKEVLSEIAFTKKETDIYKVFQSGDLANLSGLDWDDLSRLPSLFKLRAGIYSQEFRDVVSKVTGCGKLSGVKTDMSVNTYRKGCHLLTHDDVIGSRRVSFILYLPEPDKTWKESFGGALRLFPAVVPNVPKPDFCAKFVPQFNQIAFFTVQPGLSFHDVEEVRVDKHRLSIQGWFHIPQPGEDGYIPGEQEATEARSTLQQLQTKELQEFDFPKPIRNDLDEEQVKLIEQTTSLSKSEWEYLGKFINPVYLKPETLTELNEKFLEESVVEINEILKHEYSDSLRIAMRDFEVDTPTPQVSSEVTHPWKIAVPPHKQRYLYIDGKSPIELTESGIDFANKIGPQELPNFQLLGNGNLNVVDTKLVSLASFLKSVAFKKWLKIITSLIVTSDQVLVRRFRPGQDFILATTTDKELARNSDEENVLLEATLNLTPTATIAKHWESGEFGGYELCMADKDEDEDDDPAVYKASDPNDDSVLFTNQCKWNSLTLMVRDPSVLKFIKYVSINAKGSRWDISCQWNVKSADNDDEEDEEEDDN</sequence>
<evidence type="ECO:0000313" key="14">
    <source>
        <dbReference type="EMBL" id="EMG46984.1"/>
    </source>
</evidence>
<dbReference type="InterPro" id="IPR006620">
    <property type="entry name" value="Pro_4_hyd_alph"/>
</dbReference>
<evidence type="ECO:0000259" key="13">
    <source>
        <dbReference type="PROSITE" id="PS51471"/>
    </source>
</evidence>
<keyword evidence="7" id="KW-0560">Oxidoreductase</keyword>
<dbReference type="AlphaFoldDB" id="M3JX47"/>
<keyword evidence="4" id="KW-0479">Metal-binding</keyword>
<evidence type="ECO:0000256" key="8">
    <source>
        <dbReference type="ARBA" id="ARBA00023004"/>
    </source>
</evidence>
<evidence type="ECO:0000256" key="6">
    <source>
        <dbReference type="ARBA" id="ARBA00022964"/>
    </source>
</evidence>